<dbReference type="AlphaFoldDB" id="A0A5N6DQ11"/>
<dbReference type="OMA" id="PWMGPES"/>
<name>A0A5N6DQ11_ASPPA</name>
<evidence type="ECO:0000313" key="2">
    <source>
        <dbReference type="Proteomes" id="UP000326532"/>
    </source>
</evidence>
<keyword evidence="2" id="KW-1185">Reference proteome</keyword>
<evidence type="ECO:0008006" key="3">
    <source>
        <dbReference type="Google" id="ProtNLM"/>
    </source>
</evidence>
<accession>A0A5N6DQ11</accession>
<evidence type="ECO:0000313" key="1">
    <source>
        <dbReference type="EMBL" id="KAB8207236.1"/>
    </source>
</evidence>
<sequence>MSVQTIQDPEQVLAAIHSGKSTIIHYWDPNRGPESPLTPILENEAANRPNLDVYIVDSGFVAPPHSPDDLCLTVLYANGTVVDEAQFDPGQVVSLFERS</sequence>
<dbReference type="Proteomes" id="UP000326532">
    <property type="component" value="Unassembled WGS sequence"/>
</dbReference>
<proteinExistence type="predicted"/>
<gene>
    <name evidence="1" type="ORF">BDV34DRAFT_192465</name>
</gene>
<dbReference type="VEuPathDB" id="FungiDB:BDV34DRAFT_192465"/>
<protein>
    <recommendedName>
        <fullName evidence="3">Thioredoxin-like protein</fullName>
    </recommendedName>
</protein>
<organism evidence="1 2">
    <name type="scientific">Aspergillus parasiticus</name>
    <dbReference type="NCBI Taxonomy" id="5067"/>
    <lineage>
        <taxon>Eukaryota</taxon>
        <taxon>Fungi</taxon>
        <taxon>Dikarya</taxon>
        <taxon>Ascomycota</taxon>
        <taxon>Pezizomycotina</taxon>
        <taxon>Eurotiomycetes</taxon>
        <taxon>Eurotiomycetidae</taxon>
        <taxon>Eurotiales</taxon>
        <taxon>Aspergillaceae</taxon>
        <taxon>Aspergillus</taxon>
        <taxon>Aspergillus subgen. Circumdati</taxon>
    </lineage>
</organism>
<reference evidence="1 2" key="1">
    <citation type="submission" date="2019-04" db="EMBL/GenBank/DDBJ databases">
        <title>Fungal friends and foes A comparative genomics study of 23 Aspergillus species from section Flavi.</title>
        <authorList>
            <consortium name="DOE Joint Genome Institute"/>
            <person name="Kjaerbolling I."/>
            <person name="Vesth T.C."/>
            <person name="Frisvad J.C."/>
            <person name="Nybo J.L."/>
            <person name="Theobald S."/>
            <person name="Kildgaard S."/>
            <person name="Petersen T.I."/>
            <person name="Kuo A."/>
            <person name="Sato A."/>
            <person name="Lyhne E.K."/>
            <person name="Kogle M.E."/>
            <person name="Wiebenga A."/>
            <person name="Kun R.S."/>
            <person name="Lubbers R.J."/>
            <person name="Makela M.R."/>
            <person name="Barry K."/>
            <person name="Chovatia M."/>
            <person name="Clum A."/>
            <person name="Daum C."/>
            <person name="Haridas S."/>
            <person name="He G."/>
            <person name="LaButti K."/>
            <person name="Lipzen A."/>
            <person name="Mondo S."/>
            <person name="Pangilinan J."/>
            <person name="Riley R."/>
            <person name="Salamov A."/>
            <person name="Simmons B.A."/>
            <person name="Magnuson J.K."/>
            <person name="Henrissat B."/>
            <person name="Mortensen U.H."/>
            <person name="Larsen T.O."/>
            <person name="De vries R.P."/>
            <person name="Grigoriev I.V."/>
            <person name="Machida M."/>
            <person name="Baker S.E."/>
            <person name="Andersen M.R."/>
        </authorList>
    </citation>
    <scope>NUCLEOTIDE SEQUENCE [LARGE SCALE GENOMIC DNA]</scope>
    <source>
        <strain evidence="1 2">CBS 117618</strain>
    </source>
</reference>
<dbReference type="EMBL" id="ML734958">
    <property type="protein sequence ID" value="KAB8207236.1"/>
    <property type="molecule type" value="Genomic_DNA"/>
</dbReference>